<evidence type="ECO:0000256" key="1">
    <source>
        <dbReference type="SAM" id="MobiDB-lite"/>
    </source>
</evidence>
<organism evidence="3 4">
    <name type="scientific">Aphanomyces stellatus</name>
    <dbReference type="NCBI Taxonomy" id="120398"/>
    <lineage>
        <taxon>Eukaryota</taxon>
        <taxon>Sar</taxon>
        <taxon>Stramenopiles</taxon>
        <taxon>Oomycota</taxon>
        <taxon>Saprolegniomycetes</taxon>
        <taxon>Saprolegniales</taxon>
        <taxon>Verrucalvaceae</taxon>
        <taxon>Aphanomyces</taxon>
    </lineage>
</organism>
<accession>A0A485K1Q1</accession>
<sequence length="342" mass="39139">MSATAPAATKPKRKRVRLEYNRQKQKEYRDRDKAEISELQKTFNRLQAVFHAAAAPTRSTTSLLPWRQVALAMLSACRDASSQNARLRVDQEMQQTVLHDLLTTMHIECPPTAPTFTWRNVTLTVNPDSRRMAFDWITTHLFHNTDIIFQRCQFPSALAPSEVLNDCLVDATDPDAMQYILRYQRVVHAPLVRVAASVRAMEASGDAIDSQLWPTQDANSECHFRYARRPGVYDLSREFQDVISGRHVMVTQNIHDDPTLAPIPIQRNRMSWVVLEPRGEHTTCLRLLSIQSHHFDQTGAFLALDDEARRWGCDAQHLHGFVQHMNAVTHRYIADQFTTGLT</sequence>
<dbReference type="Proteomes" id="UP000332933">
    <property type="component" value="Unassembled WGS sequence"/>
</dbReference>
<dbReference type="CDD" id="cd14686">
    <property type="entry name" value="bZIP"/>
    <property type="match status" value="1"/>
</dbReference>
<dbReference type="AlphaFoldDB" id="A0A485K1Q1"/>
<evidence type="ECO:0000313" key="2">
    <source>
        <dbReference type="EMBL" id="KAF0720818.1"/>
    </source>
</evidence>
<gene>
    <name evidence="3" type="primary">Aste57867_13</name>
    <name evidence="2" type="ORF">As57867_000013</name>
    <name evidence="3" type="ORF">ASTE57867_13</name>
</gene>
<reference evidence="3 4" key="1">
    <citation type="submission" date="2019-03" db="EMBL/GenBank/DDBJ databases">
        <authorList>
            <person name="Gaulin E."/>
            <person name="Dumas B."/>
        </authorList>
    </citation>
    <scope>NUCLEOTIDE SEQUENCE [LARGE SCALE GENOMIC DNA]</scope>
    <source>
        <strain evidence="3">CBS 568.67</strain>
    </source>
</reference>
<proteinExistence type="predicted"/>
<name>A0A485K1Q1_9STRA</name>
<protein>
    <submittedName>
        <fullName evidence="3">Aste57867_13 protein</fullName>
    </submittedName>
</protein>
<dbReference type="EMBL" id="CAADRA010000001">
    <property type="protein sequence ID" value="VFT77239.1"/>
    <property type="molecule type" value="Genomic_DNA"/>
</dbReference>
<evidence type="ECO:0000313" key="4">
    <source>
        <dbReference type="Proteomes" id="UP000332933"/>
    </source>
</evidence>
<dbReference type="OrthoDB" id="67489at2759"/>
<keyword evidence="4" id="KW-1185">Reference proteome</keyword>
<feature type="region of interest" description="Disordered" evidence="1">
    <location>
        <begin position="1"/>
        <end position="32"/>
    </location>
</feature>
<feature type="compositionally biased region" description="Basic and acidic residues" evidence="1">
    <location>
        <begin position="17"/>
        <end position="32"/>
    </location>
</feature>
<evidence type="ECO:0000313" key="3">
    <source>
        <dbReference type="EMBL" id="VFT77239.1"/>
    </source>
</evidence>
<dbReference type="EMBL" id="VJMH01000001">
    <property type="protein sequence ID" value="KAF0720818.1"/>
    <property type="molecule type" value="Genomic_DNA"/>
</dbReference>
<reference evidence="2" key="2">
    <citation type="submission" date="2019-06" db="EMBL/GenBank/DDBJ databases">
        <title>Genomics analysis of Aphanomyces spp. identifies a new class of oomycete effector associated with host adaptation.</title>
        <authorList>
            <person name="Gaulin E."/>
        </authorList>
    </citation>
    <scope>NUCLEOTIDE SEQUENCE</scope>
    <source>
        <strain evidence="2">CBS 578.67</strain>
    </source>
</reference>